<dbReference type="PANTHER" id="PTHR36848:SF2">
    <property type="entry name" value="SECRETED PROTEIN"/>
    <property type="match status" value="1"/>
</dbReference>
<evidence type="ECO:0008006" key="3">
    <source>
        <dbReference type="Google" id="ProtNLM"/>
    </source>
</evidence>
<dbReference type="SUPFAM" id="SSF49785">
    <property type="entry name" value="Galactose-binding domain-like"/>
    <property type="match status" value="1"/>
</dbReference>
<sequence length="1019" mass="111018">MWSTVTGLPENHTDALVNAAIDAGTFQNPSAKIRPRYRYWVPDASVSHASLAEDVKEAGEVGAGGVEVLGYYLYGGTFAPDDWSIYGWGTPAWQQAFNALAQAHVDNGLIMDFAMGPNQGQGVPAPENSEGLMWDLYSYNVSIPTGGSFSGKIPGWSDWPAGSLQAVIAGTVVSSVNVTVPNSPPSLNATGVAPGLPGDSPHNRTQVTLAADSLQDLTSRVTANGTLNVNFQANSTGLEINLFFVYLIHNGYRAQQDPAFLQGPQTTPQTWLQNGSWSVDHFSATGAKTITDFWEKYVLTNGTKELVMQVGNYGWEDSIETRGNVFWTRDFPSVFAAQHNYDVTKWLPILFHENKIGFDSEPPIWWITDESDAGDGHIADYRQTLTDLYGVYVETLNNWAHEYLDIQYSAQISYNLPMDMLQNVPNVDAPECESLGFNHLIDGYRQYTGPSNLAGKRIISTECGANHLEAYEQTMPELLWDVKRSIAGSVNQFVFHGYPYSGPYGNTTWPGFTTFDYQYSEMHGKRQPSWNFASDTIDFAARLQFVFQSGIPKLDVALYMKITNFPSIVRNYQPTDLEKAGYGYEYLSPDNFNLPEAYVSKGILAPERQAFKALVVRANDSMTPNGVQQLAEYAHAGLPILFSGGFPTYLLTAETVQDNLISDVLRPLASLPNVHVIPYEGLAASLASIGVTPLTKLSANTTWYTYWRRDDLKGMDYVFVYNDGGNLGLGNGYSEGTVQFDSTGVPYTFDAWTGEQKPILNYSQTDTSTTIFFQLAGNQSTIVAFADSPLSDSPVPTTHATSADAGILGLSSADGKLVAIAGPGSSSMSVTTSEGKVHSVAGAAQSTLALSNWTLVAESWTPSSDIFDIEKTSKTNTTHHLDTLTSWQNINGLQNVSGLGYYSTSFTWSAGSSYSNSSSSTGAFIDFGAIVHTIRVTINGHTLPPLDLNWAKADVSQYLIEGENTVEAVVSTPLLNVLRVYWDKLLSSGAPPPTPPAPAQDYGLIQPVRIIPYRATVLG</sequence>
<accession>A0A9P4M3S2</accession>
<gene>
    <name evidence="1" type="ORF">NA57DRAFT_67641</name>
</gene>
<dbReference type="AlphaFoldDB" id="A0A9P4M3S2"/>
<dbReference type="InterPro" id="IPR008979">
    <property type="entry name" value="Galactose-bd-like_sf"/>
</dbReference>
<comment type="caution">
    <text evidence="1">The sequence shown here is derived from an EMBL/GenBank/DDBJ whole genome shotgun (WGS) entry which is preliminary data.</text>
</comment>
<evidence type="ECO:0000313" key="2">
    <source>
        <dbReference type="Proteomes" id="UP000799772"/>
    </source>
</evidence>
<dbReference type="EMBL" id="ML978130">
    <property type="protein sequence ID" value="KAF2096025.1"/>
    <property type="molecule type" value="Genomic_DNA"/>
</dbReference>
<dbReference type="Pfam" id="PF17132">
    <property type="entry name" value="Glyco_hydro_106"/>
    <property type="match status" value="1"/>
</dbReference>
<dbReference type="Proteomes" id="UP000799772">
    <property type="component" value="Unassembled WGS sequence"/>
</dbReference>
<organism evidence="1 2">
    <name type="scientific">Rhizodiscina lignyota</name>
    <dbReference type="NCBI Taxonomy" id="1504668"/>
    <lineage>
        <taxon>Eukaryota</taxon>
        <taxon>Fungi</taxon>
        <taxon>Dikarya</taxon>
        <taxon>Ascomycota</taxon>
        <taxon>Pezizomycotina</taxon>
        <taxon>Dothideomycetes</taxon>
        <taxon>Pleosporomycetidae</taxon>
        <taxon>Aulographales</taxon>
        <taxon>Rhizodiscinaceae</taxon>
        <taxon>Rhizodiscina</taxon>
    </lineage>
</organism>
<evidence type="ECO:0000313" key="1">
    <source>
        <dbReference type="EMBL" id="KAF2096025.1"/>
    </source>
</evidence>
<dbReference type="PANTHER" id="PTHR36848">
    <property type="entry name" value="DNA-BINDING PROTEIN (PUTATIVE SECRETED PROTEIN)-RELATED"/>
    <property type="match status" value="1"/>
</dbReference>
<name>A0A9P4M3S2_9PEZI</name>
<proteinExistence type="predicted"/>
<reference evidence="1" key="1">
    <citation type="journal article" date="2020" name="Stud. Mycol.">
        <title>101 Dothideomycetes genomes: a test case for predicting lifestyles and emergence of pathogens.</title>
        <authorList>
            <person name="Haridas S."/>
            <person name="Albert R."/>
            <person name="Binder M."/>
            <person name="Bloem J."/>
            <person name="Labutti K."/>
            <person name="Salamov A."/>
            <person name="Andreopoulos B."/>
            <person name="Baker S."/>
            <person name="Barry K."/>
            <person name="Bills G."/>
            <person name="Bluhm B."/>
            <person name="Cannon C."/>
            <person name="Castanera R."/>
            <person name="Culley D."/>
            <person name="Daum C."/>
            <person name="Ezra D."/>
            <person name="Gonzalez J."/>
            <person name="Henrissat B."/>
            <person name="Kuo A."/>
            <person name="Liang C."/>
            <person name="Lipzen A."/>
            <person name="Lutzoni F."/>
            <person name="Magnuson J."/>
            <person name="Mondo S."/>
            <person name="Nolan M."/>
            <person name="Ohm R."/>
            <person name="Pangilinan J."/>
            <person name="Park H.-J."/>
            <person name="Ramirez L."/>
            <person name="Alfaro M."/>
            <person name="Sun H."/>
            <person name="Tritt A."/>
            <person name="Yoshinaga Y."/>
            <person name="Zwiers L.-H."/>
            <person name="Turgeon B."/>
            <person name="Goodwin S."/>
            <person name="Spatafora J."/>
            <person name="Crous P."/>
            <person name="Grigoriev I."/>
        </authorList>
    </citation>
    <scope>NUCLEOTIDE SEQUENCE</scope>
    <source>
        <strain evidence="1">CBS 133067</strain>
    </source>
</reference>
<protein>
    <recommendedName>
        <fullName evidence="3">Secreted protein</fullName>
    </recommendedName>
</protein>
<dbReference type="OrthoDB" id="2588159at2759"/>
<keyword evidence="2" id="KW-1185">Reference proteome</keyword>
<dbReference type="InterPro" id="IPR053161">
    <property type="entry name" value="Ulvan_degrading_GH"/>
</dbReference>